<dbReference type="RefSeq" id="WP_182661161.1">
    <property type="nucleotide sequence ID" value="NZ_VKHS01000079.1"/>
</dbReference>
<reference evidence="3" key="1">
    <citation type="submission" date="2019-10" db="EMBL/GenBank/DDBJ databases">
        <title>Streptomyces sp. nov., a novel actinobacterium isolated from alkaline environment.</title>
        <authorList>
            <person name="Golinska P."/>
        </authorList>
    </citation>
    <scope>NUCLEOTIDE SEQUENCE [LARGE SCALE GENOMIC DNA]</scope>
    <source>
        <strain evidence="3">DSM 42108</strain>
    </source>
</reference>
<keyword evidence="3" id="KW-1185">Reference proteome</keyword>
<dbReference type="AlphaFoldDB" id="A0A7W3T198"/>
<name>A0A7W3T198_9ACTN</name>
<evidence type="ECO:0000256" key="1">
    <source>
        <dbReference type="SAM" id="MobiDB-lite"/>
    </source>
</evidence>
<accession>A0A7W3T198</accession>
<organism evidence="2 3">
    <name type="scientific">Streptomyces calidiresistens</name>
    <dbReference type="NCBI Taxonomy" id="1485586"/>
    <lineage>
        <taxon>Bacteria</taxon>
        <taxon>Bacillati</taxon>
        <taxon>Actinomycetota</taxon>
        <taxon>Actinomycetes</taxon>
        <taxon>Kitasatosporales</taxon>
        <taxon>Streptomycetaceae</taxon>
        <taxon>Streptomyces</taxon>
    </lineage>
</organism>
<feature type="region of interest" description="Disordered" evidence="1">
    <location>
        <begin position="222"/>
        <end position="259"/>
    </location>
</feature>
<comment type="caution">
    <text evidence="2">The sequence shown here is derived from an EMBL/GenBank/DDBJ whole genome shotgun (WGS) entry which is preliminary data.</text>
</comment>
<evidence type="ECO:0000313" key="3">
    <source>
        <dbReference type="Proteomes" id="UP000530234"/>
    </source>
</evidence>
<protein>
    <submittedName>
        <fullName evidence="2">Uncharacterized protein</fullName>
    </submittedName>
</protein>
<feature type="region of interest" description="Disordered" evidence="1">
    <location>
        <begin position="476"/>
        <end position="527"/>
    </location>
</feature>
<evidence type="ECO:0000313" key="2">
    <source>
        <dbReference type="EMBL" id="MBB0229051.1"/>
    </source>
</evidence>
<dbReference type="Proteomes" id="UP000530234">
    <property type="component" value="Unassembled WGS sequence"/>
</dbReference>
<dbReference type="EMBL" id="VKHS01000079">
    <property type="protein sequence ID" value="MBB0229051.1"/>
    <property type="molecule type" value="Genomic_DNA"/>
</dbReference>
<proteinExistence type="predicted"/>
<feature type="compositionally biased region" description="Basic residues" evidence="1">
    <location>
        <begin position="497"/>
        <end position="509"/>
    </location>
</feature>
<sequence length="527" mass="58846">MTRADSRLVQTAVIESKTSHRAILLPKDADELALWRRRHPHYSYWCGLALGGCGNELSDRLYRNKVCHFAHHPNTSCHRTETGVNSADHLFVKSDLSAWAGRHRWGARVSLDGRGAGPGDAVDFRTREDRRHVRFQFRILNHPEWVAARERLKREAAGVDWVFGPGAVHPETMEELYDERGHLLRFRCETEGAARRVRLRAEEPGRSTDWVPLDACAMTPEGLWVPGLGPRRRTGSAEPARRMPGQGSDRPRRSRQQQVEAVREALVKAAGLRTRPTWEVLARTAGEELSELSDAERTRLLTDLDRKVGKSGRPFLPALLRTDGGGTPSYVGPVVEAVGCGFPATAEVLRHWCRREIDRAFAVYGTPPRIPLPRFGINKDGHLVAGDVRSPQPRVILHRESGAFGRDDPQEGRLRKAKEVRGELARARKDKAVRRLAAFLKEAEEVLPHLSRAQSGSLRAEMIEARTWLRSHLTDEVKRAGGPRRRRKVVTSTRQSGKARKAGGAKGGKKRETPAPGTRPRRGTGGG</sequence>
<gene>
    <name evidence="2" type="ORF">FOE67_05845</name>
</gene>